<organism evidence="1">
    <name type="scientific">Poeciliopsis prolifica</name>
    <name type="common">blackstripe livebearer</name>
    <dbReference type="NCBI Taxonomy" id="188132"/>
    <lineage>
        <taxon>Eukaryota</taxon>
        <taxon>Metazoa</taxon>
        <taxon>Chordata</taxon>
        <taxon>Craniata</taxon>
        <taxon>Vertebrata</taxon>
        <taxon>Euteleostomi</taxon>
        <taxon>Actinopterygii</taxon>
        <taxon>Neopterygii</taxon>
        <taxon>Teleostei</taxon>
        <taxon>Neoteleostei</taxon>
        <taxon>Acanthomorphata</taxon>
        <taxon>Ovalentaria</taxon>
        <taxon>Atherinomorphae</taxon>
        <taxon>Cyprinodontiformes</taxon>
        <taxon>Poeciliidae</taxon>
        <taxon>Poeciliinae</taxon>
        <taxon>Poeciliopsis</taxon>
    </lineage>
</organism>
<name>A0A0S7EJ40_9TELE</name>
<reference evidence="1" key="1">
    <citation type="submission" date="2014-12" db="EMBL/GenBank/DDBJ databases">
        <title>Parallel Evolution in Life History Adaptation Evident in the Tissue-Specific Poeciliopsis prolifica transcriptome.</title>
        <authorList>
            <person name="Jue N.K."/>
            <person name="Foley R.J."/>
            <person name="Obergfell C."/>
            <person name="Reznick D.N."/>
            <person name="O'Neill R.J."/>
            <person name="O'Neill M.J."/>
        </authorList>
    </citation>
    <scope>NUCLEOTIDE SEQUENCE</scope>
</reference>
<proteinExistence type="predicted"/>
<accession>A0A0S7EJ40</accession>
<dbReference type="EMBL" id="GBYX01476537">
    <property type="protein sequence ID" value="JAO05140.1"/>
    <property type="molecule type" value="Transcribed_RNA"/>
</dbReference>
<dbReference type="AlphaFoldDB" id="A0A0S7EJ40"/>
<evidence type="ECO:0000313" key="1">
    <source>
        <dbReference type="EMBL" id="JAO05140.1"/>
    </source>
</evidence>
<gene>
    <name evidence="1" type="primary">PPUP9330</name>
</gene>
<protein>
    <submittedName>
        <fullName evidence="1">PPUP9330</fullName>
    </submittedName>
</protein>
<sequence length="100" mass="11136">MLQSIDQKDHKAEGSGKLFVTQFLSNSTSSNIFSHTLLSSPCYPCLNMSRVFFPLGKSSERRLCKCLTVSAMELVISLFLREKMITVGQRADPLQVAFSS</sequence>